<feature type="domain" description="UvrD-like helicase C-terminal" evidence="10">
    <location>
        <begin position="279"/>
        <end position="579"/>
    </location>
</feature>
<dbReference type="AlphaFoldDB" id="A0A391P6I3"/>
<dbReference type="PROSITE" id="PS51217">
    <property type="entry name" value="UVRD_HELICASE_CTER"/>
    <property type="match status" value="1"/>
</dbReference>
<protein>
    <submittedName>
        <fullName evidence="11">ATP-dependent helicase/deoxyribonuclease subunit B</fullName>
    </submittedName>
</protein>
<dbReference type="GO" id="GO:0004386">
    <property type="term" value="F:helicase activity"/>
    <property type="evidence" value="ECO:0007669"/>
    <property type="project" value="UniProtKB-KW"/>
</dbReference>
<dbReference type="Pfam" id="PF13361">
    <property type="entry name" value="UvrD_C"/>
    <property type="match status" value="1"/>
</dbReference>
<dbReference type="GO" id="GO:0003677">
    <property type="term" value="F:DNA binding"/>
    <property type="evidence" value="ECO:0007669"/>
    <property type="project" value="UniProtKB-KW"/>
</dbReference>
<dbReference type="EMBL" id="BHGK01000001">
    <property type="protein sequence ID" value="GCA67906.1"/>
    <property type="molecule type" value="Genomic_DNA"/>
</dbReference>
<keyword evidence="2" id="KW-0547">Nucleotide-binding</keyword>
<evidence type="ECO:0000256" key="4">
    <source>
        <dbReference type="ARBA" id="ARBA00022801"/>
    </source>
</evidence>
<gene>
    <name evidence="11" type="primary">addB</name>
    <name evidence="11" type="ORF">KGMB01110_23420</name>
</gene>
<dbReference type="GO" id="GO:0005524">
    <property type="term" value="F:ATP binding"/>
    <property type="evidence" value="ECO:0007669"/>
    <property type="project" value="UniProtKB-KW"/>
</dbReference>
<name>A0A391P6I3_9FIRM</name>
<dbReference type="PANTHER" id="PTHR30591:SF1">
    <property type="entry name" value="RECBCD ENZYME SUBUNIT RECC"/>
    <property type="match status" value="1"/>
</dbReference>
<evidence type="ECO:0000259" key="10">
    <source>
        <dbReference type="PROSITE" id="PS51217"/>
    </source>
</evidence>
<sequence length="1106" mass="128565">MALRLILGNSGSGKSYQLYQHIIAESQQNPQTEYLVIVPEQFTMQTQKDLVTMHPNKGIMNIDVLSFARLAHRIFEEVGQSHRAVLDDEGKNLILRKIAGAYEKDLKVLGGNLKKQGYISEVKSVISEFAQYGVDGTDLEDLIGGMKENSYLAWKLTDIQILSEGFYRYLSDKYITKEELLYVLRQVAGKSEILKDAVIALDGFTGFTPVQETLIGELLQICKDVWVTVTGDEREDLFVYEHPYQLFGLSKQMVTGLIRTAREAKVKIEGPLCLYQKPVYRYRNNPELAFLEEELFRYSRKTWQGDSDRVRILSARNPKEEAVYVAETIRRLVRTKGYRYREIAVIAPDLSLYAEEFEHACERYEIPVFTDHKRSILLNSFVEYVRSLLSMAEKNYSYDSVFRYLRSGHAGFTMEEVDLMENYVLALGIRGYKKWQEKWIRRTESVQEEELEVLNHLRVRLVEQLDPLMFILKKRRKSVLDITQAVCEFLEKEKLQEQLVAMEEMFQDRGDVALAKEYAQIYRIVLELFDKFVELLGDETVSLKEYCELLDAGLTEAKVGVIPPSIDQVTIGDMQRSRLKEIKVLFLVGVNDTLIPGTNGSMGLLTEQDREVLKEKKLHLSPGAREQNFIQKFYLYMNLTKPSEALYLSYSKSASDGTALRPAYLIWDLKRLFPKLEVEEDAKRRMERREFSEQTGLEEVLDGLRKRQTGLEESWKELYTWYYSNPKWAAQVERLVETAFYRKDPQWIRDVTAKVLYGENAQLSATRMERFAACAYAHFLAYGLKLKEREEYRFEAMDLGNIVHKALELFSNKVIKEGMTWEELEEEKQRELVEECVQESIACYENTILYSSARNEYMIFRIRKLLERTIWALTKQLEKGNFRISASELKFGGGKIDRVDTCESGEKLYVKVIDYKTGSKAFDITAMYHGLQMQLMIYLGAAMEYEKRRHPEKELHPAGVFYYQVKDPLVEKGDSLLKELRPDGLVSDVEDVLKGMDRQLEGESEVIPVKRNKDQSLAKSSKAVSEEDFDVMLRYVRGLAEQMQERIQRGETGIYPYLLGQKSGCDYCKYREICGFDLAFEGCEYHRMKSWKKDEVLEQMRKELES</sequence>
<evidence type="ECO:0000256" key="9">
    <source>
        <dbReference type="ARBA" id="ARBA00023204"/>
    </source>
</evidence>
<dbReference type="InterPro" id="IPR011335">
    <property type="entry name" value="Restrct_endonuc-II-like"/>
</dbReference>
<dbReference type="PANTHER" id="PTHR30591">
    <property type="entry name" value="RECBCD ENZYME SUBUNIT RECC"/>
    <property type="match status" value="1"/>
</dbReference>
<dbReference type="GO" id="GO:0004527">
    <property type="term" value="F:exonuclease activity"/>
    <property type="evidence" value="ECO:0007669"/>
    <property type="project" value="UniProtKB-KW"/>
</dbReference>
<dbReference type="Gene3D" id="3.90.320.10">
    <property type="match status" value="1"/>
</dbReference>
<evidence type="ECO:0000313" key="11">
    <source>
        <dbReference type="EMBL" id="GCA67906.1"/>
    </source>
</evidence>
<dbReference type="GO" id="GO:0006281">
    <property type="term" value="P:DNA repair"/>
    <property type="evidence" value="ECO:0007669"/>
    <property type="project" value="UniProtKB-KW"/>
</dbReference>
<keyword evidence="5 11" id="KW-0347">Helicase</keyword>
<evidence type="ECO:0000256" key="1">
    <source>
        <dbReference type="ARBA" id="ARBA00022722"/>
    </source>
</evidence>
<dbReference type="SUPFAM" id="SSF52540">
    <property type="entry name" value="P-loop containing nucleoside triphosphate hydrolases"/>
    <property type="match status" value="1"/>
</dbReference>
<dbReference type="GO" id="GO:0006310">
    <property type="term" value="P:DNA recombination"/>
    <property type="evidence" value="ECO:0007669"/>
    <property type="project" value="TreeGrafter"/>
</dbReference>
<dbReference type="InterPro" id="IPR027417">
    <property type="entry name" value="P-loop_NTPase"/>
</dbReference>
<dbReference type="Gene3D" id="3.40.50.300">
    <property type="entry name" value="P-loop containing nucleotide triphosphate hydrolases"/>
    <property type="match status" value="4"/>
</dbReference>
<keyword evidence="3" id="KW-0227">DNA damage</keyword>
<keyword evidence="8" id="KW-0238">DNA-binding</keyword>
<keyword evidence="12" id="KW-1185">Reference proteome</keyword>
<dbReference type="InterPro" id="IPR038726">
    <property type="entry name" value="PDDEXK_AddAB-type"/>
</dbReference>
<keyword evidence="7" id="KW-0067">ATP-binding</keyword>
<organism evidence="11 12">
    <name type="scientific">Mediterraneibacter butyricigenes</name>
    <dbReference type="NCBI Taxonomy" id="2316025"/>
    <lineage>
        <taxon>Bacteria</taxon>
        <taxon>Bacillati</taxon>
        <taxon>Bacillota</taxon>
        <taxon>Clostridia</taxon>
        <taxon>Lachnospirales</taxon>
        <taxon>Lachnospiraceae</taxon>
        <taxon>Mediterraneibacter</taxon>
    </lineage>
</organism>
<dbReference type="Proteomes" id="UP000265643">
    <property type="component" value="Unassembled WGS sequence"/>
</dbReference>
<evidence type="ECO:0000256" key="3">
    <source>
        <dbReference type="ARBA" id="ARBA00022763"/>
    </source>
</evidence>
<evidence type="ECO:0000256" key="2">
    <source>
        <dbReference type="ARBA" id="ARBA00022741"/>
    </source>
</evidence>
<evidence type="ECO:0000256" key="7">
    <source>
        <dbReference type="ARBA" id="ARBA00022840"/>
    </source>
</evidence>
<keyword evidence="6" id="KW-0269">Exonuclease</keyword>
<dbReference type="InterPro" id="IPR049035">
    <property type="entry name" value="ADDB_N"/>
</dbReference>
<evidence type="ECO:0000256" key="8">
    <source>
        <dbReference type="ARBA" id="ARBA00023125"/>
    </source>
</evidence>
<proteinExistence type="predicted"/>
<evidence type="ECO:0000313" key="12">
    <source>
        <dbReference type="Proteomes" id="UP000265643"/>
    </source>
</evidence>
<reference evidence="12" key="1">
    <citation type="submission" date="2018-09" db="EMBL/GenBank/DDBJ databases">
        <title>Draft Genome Sequence of Mediterraneibacter sp. KCTC 15684.</title>
        <authorList>
            <person name="Kim J.S."/>
            <person name="Han K.I."/>
            <person name="Suh M.K."/>
            <person name="Lee K.C."/>
            <person name="Eom M.K."/>
            <person name="Lee J.H."/>
            <person name="Park S.H."/>
            <person name="Kang S.W."/>
            <person name="Park J.E."/>
            <person name="Oh B.S."/>
            <person name="Yu S.Y."/>
            <person name="Choi S.H."/>
            <person name="Lee D.H."/>
            <person name="Yoon H."/>
            <person name="Kim B."/>
            <person name="Yang S.J."/>
            <person name="Lee J.S."/>
        </authorList>
    </citation>
    <scope>NUCLEOTIDE SEQUENCE [LARGE SCALE GENOMIC DNA]</scope>
    <source>
        <strain evidence="12">KCTC 15684</strain>
    </source>
</reference>
<keyword evidence="1" id="KW-0540">Nuclease</keyword>
<comment type="caution">
    <text evidence="11">The sequence shown here is derived from an EMBL/GenBank/DDBJ whole genome shotgun (WGS) entry which is preliminary data.</text>
</comment>
<dbReference type="Pfam" id="PF21445">
    <property type="entry name" value="ADDB_N"/>
    <property type="match status" value="1"/>
</dbReference>
<keyword evidence="4" id="KW-0378">Hydrolase</keyword>
<dbReference type="SUPFAM" id="SSF52980">
    <property type="entry name" value="Restriction endonuclease-like"/>
    <property type="match status" value="1"/>
</dbReference>
<dbReference type="InterPro" id="IPR011604">
    <property type="entry name" value="PDDEXK-like_dom_sf"/>
</dbReference>
<evidence type="ECO:0000256" key="6">
    <source>
        <dbReference type="ARBA" id="ARBA00022839"/>
    </source>
</evidence>
<evidence type="ECO:0000256" key="5">
    <source>
        <dbReference type="ARBA" id="ARBA00022806"/>
    </source>
</evidence>
<accession>A0A391P6I3</accession>
<keyword evidence="9" id="KW-0234">DNA repair</keyword>
<dbReference type="Pfam" id="PF12705">
    <property type="entry name" value="PDDEXK_1"/>
    <property type="match status" value="1"/>
</dbReference>
<dbReference type="InterPro" id="IPR014017">
    <property type="entry name" value="DNA_helicase_UvrD-like_C"/>
</dbReference>